<feature type="compositionally biased region" description="Polar residues" evidence="1">
    <location>
        <begin position="170"/>
        <end position="182"/>
    </location>
</feature>
<evidence type="ECO:0000313" key="2">
    <source>
        <dbReference type="EMBL" id="KAJ1170674.1"/>
    </source>
</evidence>
<proteinExistence type="predicted"/>
<name>A0AAV7T2F3_PLEWA</name>
<feature type="region of interest" description="Disordered" evidence="1">
    <location>
        <begin position="20"/>
        <end position="51"/>
    </location>
</feature>
<evidence type="ECO:0000313" key="3">
    <source>
        <dbReference type="Proteomes" id="UP001066276"/>
    </source>
</evidence>
<accession>A0AAV7T2F3</accession>
<organism evidence="2 3">
    <name type="scientific">Pleurodeles waltl</name>
    <name type="common">Iberian ribbed newt</name>
    <dbReference type="NCBI Taxonomy" id="8319"/>
    <lineage>
        <taxon>Eukaryota</taxon>
        <taxon>Metazoa</taxon>
        <taxon>Chordata</taxon>
        <taxon>Craniata</taxon>
        <taxon>Vertebrata</taxon>
        <taxon>Euteleostomi</taxon>
        <taxon>Amphibia</taxon>
        <taxon>Batrachia</taxon>
        <taxon>Caudata</taxon>
        <taxon>Salamandroidea</taxon>
        <taxon>Salamandridae</taxon>
        <taxon>Pleurodelinae</taxon>
        <taxon>Pleurodeles</taxon>
    </lineage>
</organism>
<dbReference type="EMBL" id="JANPWB010000007">
    <property type="protein sequence ID" value="KAJ1170674.1"/>
    <property type="molecule type" value="Genomic_DNA"/>
</dbReference>
<reference evidence="2" key="1">
    <citation type="journal article" date="2022" name="bioRxiv">
        <title>Sequencing and chromosome-scale assembly of the giantPleurodeles waltlgenome.</title>
        <authorList>
            <person name="Brown T."/>
            <person name="Elewa A."/>
            <person name="Iarovenko S."/>
            <person name="Subramanian E."/>
            <person name="Araus A.J."/>
            <person name="Petzold A."/>
            <person name="Susuki M."/>
            <person name="Suzuki K.-i.T."/>
            <person name="Hayashi T."/>
            <person name="Toyoda A."/>
            <person name="Oliveira C."/>
            <person name="Osipova E."/>
            <person name="Leigh N.D."/>
            <person name="Simon A."/>
            <person name="Yun M.H."/>
        </authorList>
    </citation>
    <scope>NUCLEOTIDE SEQUENCE</scope>
    <source>
        <strain evidence="2">20211129_DDA</strain>
        <tissue evidence="2">Liver</tissue>
    </source>
</reference>
<protein>
    <submittedName>
        <fullName evidence="2">Uncharacterized protein</fullName>
    </submittedName>
</protein>
<keyword evidence="3" id="KW-1185">Reference proteome</keyword>
<gene>
    <name evidence="2" type="ORF">NDU88_002547</name>
</gene>
<sequence length="252" mass="28689">MQGIMAAQWQSKKEDNLKELFVKTQAKRQEHTQGRASGDNGPNADEQVEEDTTPITKSYLEHLLCGLGHGDIAILRQEIAVIELEQKMDTVEHSHDAQVEELDHHRQELLLLQESNYALQHWLEDLKNRLWRSNIRIRRGPGTGATGRFCDMLVSACCPGTQRPRDNTGPHAQSGPNVTGPWSETGHTHVSSLLEEQILAAIDRHKRKLWERDPRLDNVTEKSLNQQMTKARGREQNYCAANSIRTVPRTLR</sequence>
<comment type="caution">
    <text evidence="2">The sequence shown here is derived from an EMBL/GenBank/DDBJ whole genome shotgun (WGS) entry which is preliminary data.</text>
</comment>
<feature type="region of interest" description="Disordered" evidence="1">
    <location>
        <begin position="161"/>
        <end position="187"/>
    </location>
</feature>
<evidence type="ECO:0000256" key="1">
    <source>
        <dbReference type="SAM" id="MobiDB-lite"/>
    </source>
</evidence>
<dbReference type="AlphaFoldDB" id="A0AAV7T2F3"/>
<feature type="compositionally biased region" description="Basic and acidic residues" evidence="1">
    <location>
        <begin position="20"/>
        <end position="33"/>
    </location>
</feature>
<dbReference type="Proteomes" id="UP001066276">
    <property type="component" value="Chromosome 4_1"/>
</dbReference>